<accession>A0ABN8LQX5</accession>
<reference evidence="1 2" key="1">
    <citation type="submission" date="2022-05" db="EMBL/GenBank/DDBJ databases">
        <authorList>
            <consortium name="Genoscope - CEA"/>
            <person name="William W."/>
        </authorList>
    </citation>
    <scope>NUCLEOTIDE SEQUENCE [LARGE SCALE GENOMIC DNA]</scope>
</reference>
<dbReference type="Proteomes" id="UP001159427">
    <property type="component" value="Unassembled WGS sequence"/>
</dbReference>
<name>A0ABN8LQX5_9CNID</name>
<keyword evidence="2" id="KW-1185">Reference proteome</keyword>
<sequence>EEEDFLRKQRFRGAYNTLARAPKDELQKELDKLLAFFRKERVLDAETADEITGDAYLTGHQLAIEKAREASQYPRDPELTKKLLHEAFSVEAFACHFLTDSFASGHIRTPRFELGRATILGKKGHLLSKYMHDEDNKYGLPVTNLRGDKWIAYGDGMLLEGKSRDNLRIVVKAVQISVDQVYEAYSNPTNALNPSVVTELIPFIDIEETNNAPLFQVKDGKVHRRSNINDLQDTSTTENWWGLTTLVKITMCCYKPRNSSV</sequence>
<evidence type="ECO:0000313" key="2">
    <source>
        <dbReference type="Proteomes" id="UP001159427"/>
    </source>
</evidence>
<feature type="non-terminal residue" evidence="1">
    <location>
        <position position="1"/>
    </location>
</feature>
<dbReference type="CDD" id="cd22893">
    <property type="entry name" value="PlcA-like"/>
    <property type="match status" value="1"/>
</dbReference>
<comment type="caution">
    <text evidence="1">The sequence shown here is derived from an EMBL/GenBank/DDBJ whole genome shotgun (WGS) entry which is preliminary data.</text>
</comment>
<gene>
    <name evidence="1" type="ORF">PEVE_00040047</name>
</gene>
<protein>
    <submittedName>
        <fullName evidence="1">Uncharacterized protein</fullName>
    </submittedName>
</protein>
<dbReference type="EMBL" id="CALNXI010000072">
    <property type="protein sequence ID" value="CAH3017836.1"/>
    <property type="molecule type" value="Genomic_DNA"/>
</dbReference>
<proteinExistence type="predicted"/>
<organism evidence="1 2">
    <name type="scientific">Porites evermanni</name>
    <dbReference type="NCBI Taxonomy" id="104178"/>
    <lineage>
        <taxon>Eukaryota</taxon>
        <taxon>Metazoa</taxon>
        <taxon>Cnidaria</taxon>
        <taxon>Anthozoa</taxon>
        <taxon>Hexacorallia</taxon>
        <taxon>Scleractinia</taxon>
        <taxon>Fungiina</taxon>
        <taxon>Poritidae</taxon>
        <taxon>Porites</taxon>
    </lineage>
</organism>
<evidence type="ECO:0000313" key="1">
    <source>
        <dbReference type="EMBL" id="CAH3017836.1"/>
    </source>
</evidence>
<dbReference type="InterPro" id="IPR049756">
    <property type="entry name" value="PlcA-like_dom"/>
</dbReference>